<evidence type="ECO:0000313" key="7">
    <source>
        <dbReference type="EMBL" id="CAJ0589865.1"/>
    </source>
</evidence>
<dbReference type="SUPFAM" id="SSF56784">
    <property type="entry name" value="HAD-like"/>
    <property type="match status" value="1"/>
</dbReference>
<dbReference type="NCBIfam" id="TIGR02244">
    <property type="entry name" value="HAD-IG-Ncltidse"/>
    <property type="match status" value="1"/>
</dbReference>
<comment type="similarity">
    <text evidence="1">Belongs to the 5'(3')-deoxyribonucleotidase family.</text>
</comment>
<keyword evidence="4 6" id="KW-0460">Magnesium</keyword>
<dbReference type="InterPro" id="IPR036412">
    <property type="entry name" value="HAD-like_sf"/>
</dbReference>
<dbReference type="PIRSF" id="PIRSF017434">
    <property type="entry name" value="Purine_5'-nucleotidase"/>
    <property type="match status" value="1"/>
</dbReference>
<reference evidence="7" key="1">
    <citation type="submission" date="2023-07" db="EMBL/GenBank/DDBJ databases">
        <authorList>
            <consortium name="CYATHOMIX"/>
        </authorList>
    </citation>
    <scope>NUCLEOTIDE SEQUENCE</scope>
    <source>
        <strain evidence="7">N/A</strain>
    </source>
</reference>
<sequence>MEARIFANRSLRFDKIKCVGFDMDATLAIYKTPVCEELAFDLAVQRLVFLGYPPDIGAAPYRKEAIIRNTWYDKKYGNLLKTDEHCNILSAFRGFRKLKGKEVRQYYRNKHIALERARIFVLNTVFNVPETFLLSAVVDYFERRVGAEYEGLNDKIGYKKINGEQIVLFSTIFEDCRNAIDWIHTHGVFKNEITGNLKRYIAQDSRAAAMFHKLSQGGKKTFLLTNSDWIYTDLVMSHVMGSQWRQLFDVVIVDGEKPKWFLSDSAFKTVDVSTGCAQMGSHSGPLQKNDVYCKGCATEFVQRMGLAGKDILYVGDHIFGDVLKSKKVDGWRTLLIVPELGTELKIWSQQQPKFHKLVELHQNLSLDLGEEDRKNILKQISKISNDMESEYGSMGSMLRCGWRQTYFAGQLEKYADLYTGNVYNLYGYSCAHYFNSPIQLLPHEEKIIRGITPVMMGLPHEERIPGLLSEVSDLPSEREQEDETENDSACCGCCRIRKN</sequence>
<dbReference type="AlphaFoldDB" id="A0AA36DMM7"/>
<dbReference type="Gene3D" id="3.40.50.1000">
    <property type="entry name" value="HAD superfamily/HAD-like"/>
    <property type="match status" value="1"/>
</dbReference>
<dbReference type="Proteomes" id="UP001176961">
    <property type="component" value="Unassembled WGS sequence"/>
</dbReference>
<feature type="active site" description="Proton donor" evidence="5">
    <location>
        <position position="24"/>
    </location>
</feature>
<name>A0AA36DMM7_CYLNA</name>
<comment type="cofactor">
    <cofactor evidence="6">
        <name>Mg(2+)</name>
        <dbReference type="ChEBI" id="CHEBI:18420"/>
    </cofactor>
    <text evidence="6">Binds 1 Mg(2+) ion per subunit.</text>
</comment>
<feature type="binding site" evidence="6">
    <location>
        <position position="316"/>
    </location>
    <ligand>
        <name>Mg(2+)</name>
        <dbReference type="ChEBI" id="CHEBI:18420"/>
    </ligand>
</feature>
<comment type="caution">
    <text evidence="7">The sequence shown here is derived from an EMBL/GenBank/DDBJ whole genome shotgun (WGS) entry which is preliminary data.</text>
</comment>
<feature type="binding site" evidence="6">
    <location>
        <position position="24"/>
    </location>
    <ligand>
        <name>GMP</name>
        <dbReference type="ChEBI" id="CHEBI:58115"/>
    </ligand>
</feature>
<evidence type="ECO:0000256" key="2">
    <source>
        <dbReference type="ARBA" id="ARBA00022723"/>
    </source>
</evidence>
<accession>A0AA36DMM7</accession>
<dbReference type="GO" id="GO:0046872">
    <property type="term" value="F:metal ion binding"/>
    <property type="evidence" value="ECO:0007669"/>
    <property type="project" value="UniProtKB-KW"/>
</dbReference>
<keyword evidence="2 6" id="KW-0479">Metal-binding</keyword>
<gene>
    <name evidence="7" type="ORF">CYNAS_LOCUS1848</name>
</gene>
<dbReference type="Pfam" id="PF05761">
    <property type="entry name" value="5_nucleotid"/>
    <property type="match status" value="1"/>
</dbReference>
<organism evidence="7 8">
    <name type="scientific">Cylicocyclus nassatus</name>
    <name type="common">Nematode worm</name>
    <dbReference type="NCBI Taxonomy" id="53992"/>
    <lineage>
        <taxon>Eukaryota</taxon>
        <taxon>Metazoa</taxon>
        <taxon>Ecdysozoa</taxon>
        <taxon>Nematoda</taxon>
        <taxon>Chromadorea</taxon>
        <taxon>Rhabditida</taxon>
        <taxon>Rhabditina</taxon>
        <taxon>Rhabditomorpha</taxon>
        <taxon>Strongyloidea</taxon>
        <taxon>Strongylidae</taxon>
        <taxon>Cylicocyclus</taxon>
    </lineage>
</organism>
<dbReference type="InterPro" id="IPR016695">
    <property type="entry name" value="Pur_nucleotidase"/>
</dbReference>
<feature type="active site" description="Nucleophile" evidence="5">
    <location>
        <position position="22"/>
    </location>
</feature>
<evidence type="ECO:0000256" key="6">
    <source>
        <dbReference type="PIRSR" id="PIRSR017434-2"/>
    </source>
</evidence>
<keyword evidence="3" id="KW-0378">Hydrolase</keyword>
<evidence type="ECO:0000256" key="4">
    <source>
        <dbReference type="ARBA" id="ARBA00022842"/>
    </source>
</evidence>
<dbReference type="InterPro" id="IPR023214">
    <property type="entry name" value="HAD_sf"/>
</dbReference>
<feature type="binding site" evidence="6">
    <location>
        <position position="22"/>
    </location>
    <ligand>
        <name>Mg(2+)</name>
        <dbReference type="ChEBI" id="CHEBI:18420"/>
    </ligand>
</feature>
<keyword evidence="8" id="KW-1185">Reference proteome</keyword>
<protein>
    <submittedName>
        <fullName evidence="7">Uncharacterized protein</fullName>
    </submittedName>
</protein>
<evidence type="ECO:0000256" key="3">
    <source>
        <dbReference type="ARBA" id="ARBA00022801"/>
    </source>
</evidence>
<evidence type="ECO:0000313" key="8">
    <source>
        <dbReference type="Proteomes" id="UP001176961"/>
    </source>
</evidence>
<dbReference type="GO" id="GO:0008253">
    <property type="term" value="F:5'-nucleotidase activity"/>
    <property type="evidence" value="ECO:0007669"/>
    <property type="project" value="TreeGrafter"/>
</dbReference>
<dbReference type="PANTHER" id="PTHR12103:SF15">
    <property type="entry name" value="CYTOSOLIC PURINE 5'-NUCLEOTIDASE"/>
    <property type="match status" value="1"/>
</dbReference>
<dbReference type="EMBL" id="CATQJL010000001">
    <property type="protein sequence ID" value="CAJ0589865.1"/>
    <property type="molecule type" value="Genomic_DNA"/>
</dbReference>
<evidence type="ECO:0000256" key="1">
    <source>
        <dbReference type="ARBA" id="ARBA00009589"/>
    </source>
</evidence>
<dbReference type="InterPro" id="IPR008380">
    <property type="entry name" value="HAD-SF_hydro_IG_5-nucl"/>
</dbReference>
<dbReference type="PANTHER" id="PTHR12103">
    <property type="entry name" value="5'-NUCLEOTIDASE DOMAIN-CONTAINING"/>
    <property type="match status" value="1"/>
</dbReference>
<proteinExistence type="inferred from homology"/>
<evidence type="ECO:0000256" key="5">
    <source>
        <dbReference type="PIRSR" id="PIRSR017434-1"/>
    </source>
</evidence>